<dbReference type="RefSeq" id="WP_041050467.1">
    <property type="nucleotide sequence ID" value="NZ_JXAK01000051.1"/>
</dbReference>
<evidence type="ECO:0000256" key="14">
    <source>
        <dbReference type="SAM" id="SignalP"/>
    </source>
</evidence>
<feature type="transmembrane region" description="Helical" evidence="13">
    <location>
        <begin position="241"/>
        <end position="257"/>
    </location>
</feature>
<dbReference type="Gene3D" id="1.10.3730.20">
    <property type="match status" value="2"/>
</dbReference>
<evidence type="ECO:0000313" key="17">
    <source>
        <dbReference type="Proteomes" id="UP000031967"/>
    </source>
</evidence>
<evidence type="ECO:0000256" key="4">
    <source>
        <dbReference type="ARBA" id="ARBA00022475"/>
    </source>
</evidence>
<proteinExistence type="inferred from homology"/>
<evidence type="ECO:0000256" key="8">
    <source>
        <dbReference type="ARBA" id="ARBA00022692"/>
    </source>
</evidence>
<evidence type="ECO:0000256" key="11">
    <source>
        <dbReference type="ARBA" id="ARBA00023098"/>
    </source>
</evidence>
<organism evidence="16 17">
    <name type="scientific">Gordoniibacillus kamchatkensis</name>
    <dbReference type="NCBI Taxonomy" id="1590651"/>
    <lineage>
        <taxon>Bacteria</taxon>
        <taxon>Bacillati</taxon>
        <taxon>Bacillota</taxon>
        <taxon>Bacilli</taxon>
        <taxon>Bacillales</taxon>
        <taxon>Paenibacillaceae</taxon>
        <taxon>Gordoniibacillus</taxon>
    </lineage>
</organism>
<feature type="signal peptide" evidence="14">
    <location>
        <begin position="1"/>
        <end position="17"/>
    </location>
</feature>
<dbReference type="PANTHER" id="PTHR30561:SF1">
    <property type="entry name" value="MULTIDRUG TRANSPORTER EMRE"/>
    <property type="match status" value="1"/>
</dbReference>
<evidence type="ECO:0000256" key="3">
    <source>
        <dbReference type="ARBA" id="ARBA00022448"/>
    </source>
</evidence>
<feature type="transmembrane region" description="Helical" evidence="13">
    <location>
        <begin position="266"/>
        <end position="284"/>
    </location>
</feature>
<dbReference type="InterPro" id="IPR000390">
    <property type="entry name" value="Small_drug/metabolite_transptr"/>
</dbReference>
<evidence type="ECO:0000256" key="9">
    <source>
        <dbReference type="ARBA" id="ARBA00022985"/>
    </source>
</evidence>
<feature type="transmembrane region" description="Helical" evidence="13">
    <location>
        <begin position="62"/>
        <end position="81"/>
    </location>
</feature>
<keyword evidence="4" id="KW-1003">Cell membrane</keyword>
<feature type="transmembrane region" description="Helical" evidence="13">
    <location>
        <begin position="101"/>
        <end position="133"/>
    </location>
</feature>
<feature type="transmembrane region" description="Helical" evidence="13">
    <location>
        <begin position="33"/>
        <end position="50"/>
    </location>
</feature>
<evidence type="ECO:0000256" key="12">
    <source>
        <dbReference type="ARBA" id="ARBA00023136"/>
    </source>
</evidence>
<evidence type="ECO:0000259" key="15">
    <source>
        <dbReference type="Pfam" id="PF00892"/>
    </source>
</evidence>
<feature type="transmembrane region" description="Helical" evidence="13">
    <location>
        <begin position="145"/>
        <end position="166"/>
    </location>
</feature>
<evidence type="ECO:0000256" key="13">
    <source>
        <dbReference type="SAM" id="Phobius"/>
    </source>
</evidence>
<dbReference type="Pfam" id="PF00892">
    <property type="entry name" value="EamA"/>
    <property type="match status" value="1"/>
</dbReference>
<feature type="domain" description="EamA" evidence="15">
    <location>
        <begin position="149"/>
        <end position="280"/>
    </location>
</feature>
<dbReference type="EMBL" id="JXAK01000051">
    <property type="protein sequence ID" value="KIL38794.1"/>
    <property type="molecule type" value="Genomic_DNA"/>
</dbReference>
<keyword evidence="17" id="KW-1185">Reference proteome</keyword>
<evidence type="ECO:0000256" key="1">
    <source>
        <dbReference type="ARBA" id="ARBA00004651"/>
    </source>
</evidence>
<comment type="caution">
    <text evidence="16">The sequence shown here is derived from an EMBL/GenBank/DDBJ whole genome shotgun (WGS) entry which is preliminary data.</text>
</comment>
<dbReference type="SUPFAM" id="SSF103481">
    <property type="entry name" value="Multidrug resistance efflux transporter EmrE"/>
    <property type="match status" value="2"/>
</dbReference>
<keyword evidence="3" id="KW-0813">Transport</keyword>
<feature type="transmembrane region" description="Helical" evidence="13">
    <location>
        <begin position="178"/>
        <end position="198"/>
    </location>
</feature>
<comment type="subcellular location">
    <subcellularLocation>
        <location evidence="1">Cell membrane</location>
        <topology evidence="1">Multi-pass membrane protein</topology>
    </subcellularLocation>
</comment>
<evidence type="ECO:0000256" key="7">
    <source>
        <dbReference type="ARBA" id="ARBA00022556"/>
    </source>
</evidence>
<evidence type="ECO:0000256" key="2">
    <source>
        <dbReference type="ARBA" id="ARBA00007362"/>
    </source>
</evidence>
<keyword evidence="12 13" id="KW-0472">Membrane</keyword>
<dbReference type="InterPro" id="IPR000620">
    <property type="entry name" value="EamA_dom"/>
</dbReference>
<keyword evidence="9" id="KW-0448">Lipopolysaccharide biosynthesis</keyword>
<keyword evidence="8 13" id="KW-0812">Transmembrane</keyword>
<keyword evidence="7" id="KW-0441">Lipid A biosynthesis</keyword>
<keyword evidence="5" id="KW-0444">Lipid biosynthesis</keyword>
<evidence type="ECO:0000256" key="5">
    <source>
        <dbReference type="ARBA" id="ARBA00022516"/>
    </source>
</evidence>
<accession>A0ABR5ACP3</accession>
<dbReference type="Proteomes" id="UP000031967">
    <property type="component" value="Unassembled WGS sequence"/>
</dbReference>
<sequence length="285" mass="30814">MLAFSLLLVICSGLAHAIWNFLAKTHDDKAAFLWIILVPSNAILLVYAALEIARKGLPWEGIVLAILSMTVQGLYASLLTHTYKMGDLSQVYPIMRGTSTLLVPIIGVVFLSESLHAYGWAGIVCMIAGFAVMSGWSPRSGDSGIALKPLLLALSVGLCTTSYTLIDKMFLQYLSPLSLLGIANIGFMAGITRAVLPFGRVRRVWRQHRATVLIGSLLSPGSYLLFLFAMEHAPVSNIAPLREVGIVFGTLLGLLFLKERHHLRRLAASAVIVAGIFLIAVLGTT</sequence>
<keyword evidence="14" id="KW-0732">Signal</keyword>
<keyword evidence="10 13" id="KW-1133">Transmembrane helix</keyword>
<dbReference type="PANTHER" id="PTHR30561">
    <property type="entry name" value="SMR FAMILY PROTON-DEPENDENT DRUG EFFLUX TRANSPORTER SUGE"/>
    <property type="match status" value="1"/>
</dbReference>
<evidence type="ECO:0000256" key="6">
    <source>
        <dbReference type="ARBA" id="ARBA00022519"/>
    </source>
</evidence>
<name>A0ABR5ACP3_9BACL</name>
<reference evidence="16 17" key="1">
    <citation type="submission" date="2014-12" db="EMBL/GenBank/DDBJ databases">
        <title>Draft genome sequence of Paenibacillus kamchatkensis strain B-2647.</title>
        <authorList>
            <person name="Karlyshev A.V."/>
            <person name="Kudryashova E.B."/>
        </authorList>
    </citation>
    <scope>NUCLEOTIDE SEQUENCE [LARGE SCALE GENOMIC DNA]</scope>
    <source>
        <strain evidence="16 17">VKM B-2647</strain>
    </source>
</reference>
<feature type="transmembrane region" description="Helical" evidence="13">
    <location>
        <begin position="210"/>
        <end position="229"/>
    </location>
</feature>
<comment type="similarity">
    <text evidence="2">Belongs to the EamA transporter family.</text>
</comment>
<dbReference type="InterPro" id="IPR037185">
    <property type="entry name" value="EmrE-like"/>
</dbReference>
<keyword evidence="11" id="KW-0443">Lipid metabolism</keyword>
<keyword evidence="6" id="KW-0997">Cell inner membrane</keyword>
<evidence type="ECO:0000256" key="10">
    <source>
        <dbReference type="ARBA" id="ARBA00022989"/>
    </source>
</evidence>
<evidence type="ECO:0000313" key="16">
    <source>
        <dbReference type="EMBL" id="KIL38794.1"/>
    </source>
</evidence>
<feature type="chain" id="PRO_5047170513" evidence="14">
    <location>
        <begin position="18"/>
        <end position="285"/>
    </location>
</feature>
<gene>
    <name evidence="16" type="ORF">SD70_24230</name>
</gene>
<protein>
    <submittedName>
        <fullName evidence="16">Membrane protein</fullName>
    </submittedName>
</protein>